<evidence type="ECO:0000259" key="1">
    <source>
        <dbReference type="Pfam" id="PF03478"/>
    </source>
</evidence>
<sequence>MSTKRMCMLLGFSRTGILILRSGALHLQLKSLIIETVCLQRTCKVVHLSALHQPSDGRNPKQLLVLGVENCVYLQYKDKWFSIDQYGRGVMVDSSSKVSLVTNALFHLMWNGYYRNHKSYLVKSSGDADLYLVDRYMVKSSERTNYAAQHAATSGDDTKGPVYDMAVKFKVYKLEEEEQCWKEATSLNDLVIFVGEDASFWSYCVSQAEFLLILNYVFKAN</sequence>
<keyword evidence="3" id="KW-1185">Reference proteome</keyword>
<name>A0A2G2Y976_CAPAN</name>
<dbReference type="InterPro" id="IPR005174">
    <property type="entry name" value="KIB1-4_b-propeller"/>
</dbReference>
<dbReference type="EMBL" id="AYRZ02000012">
    <property type="protein sequence ID" value="PHT66298.1"/>
    <property type="molecule type" value="Genomic_DNA"/>
</dbReference>
<dbReference type="PANTHER" id="PTHR47123:SF11">
    <property type="entry name" value="F-BOX PROTEIN SKIP23-LIKE"/>
    <property type="match status" value="1"/>
</dbReference>
<reference evidence="2 3" key="2">
    <citation type="journal article" date="2017" name="Genome Biol.">
        <title>New reference genome sequences of hot pepper reveal the massive evolution of plant disease-resistance genes by retroduplication.</title>
        <authorList>
            <person name="Kim S."/>
            <person name="Park J."/>
            <person name="Yeom S.I."/>
            <person name="Kim Y.M."/>
            <person name="Seo E."/>
            <person name="Kim K.T."/>
            <person name="Kim M.S."/>
            <person name="Lee J.M."/>
            <person name="Cheong K."/>
            <person name="Shin H.S."/>
            <person name="Kim S.B."/>
            <person name="Han K."/>
            <person name="Lee J."/>
            <person name="Park M."/>
            <person name="Lee H.A."/>
            <person name="Lee H.Y."/>
            <person name="Lee Y."/>
            <person name="Oh S."/>
            <person name="Lee J.H."/>
            <person name="Choi E."/>
            <person name="Choi E."/>
            <person name="Lee S.E."/>
            <person name="Jeon J."/>
            <person name="Kim H."/>
            <person name="Choi G."/>
            <person name="Song H."/>
            <person name="Lee J."/>
            <person name="Lee S.C."/>
            <person name="Kwon J.K."/>
            <person name="Lee H.Y."/>
            <person name="Koo N."/>
            <person name="Hong Y."/>
            <person name="Kim R.W."/>
            <person name="Kang W.H."/>
            <person name="Huh J.H."/>
            <person name="Kang B.C."/>
            <person name="Yang T.J."/>
            <person name="Lee Y.H."/>
            <person name="Bennetzen J.L."/>
            <person name="Choi D."/>
        </authorList>
    </citation>
    <scope>NUCLEOTIDE SEQUENCE [LARGE SCALE GENOMIC DNA]</scope>
    <source>
        <strain evidence="3">cv. CM334</strain>
    </source>
</reference>
<organism evidence="2 3">
    <name type="scientific">Capsicum annuum</name>
    <name type="common">Capsicum pepper</name>
    <dbReference type="NCBI Taxonomy" id="4072"/>
    <lineage>
        <taxon>Eukaryota</taxon>
        <taxon>Viridiplantae</taxon>
        <taxon>Streptophyta</taxon>
        <taxon>Embryophyta</taxon>
        <taxon>Tracheophyta</taxon>
        <taxon>Spermatophyta</taxon>
        <taxon>Magnoliopsida</taxon>
        <taxon>eudicotyledons</taxon>
        <taxon>Gunneridae</taxon>
        <taxon>Pentapetalae</taxon>
        <taxon>asterids</taxon>
        <taxon>lamiids</taxon>
        <taxon>Solanales</taxon>
        <taxon>Solanaceae</taxon>
        <taxon>Solanoideae</taxon>
        <taxon>Capsiceae</taxon>
        <taxon>Capsicum</taxon>
    </lineage>
</organism>
<feature type="domain" description="KIB1-4 beta-propeller" evidence="1">
    <location>
        <begin position="67"/>
        <end position="210"/>
    </location>
</feature>
<gene>
    <name evidence="2" type="ORF">T459_30723</name>
</gene>
<evidence type="ECO:0000313" key="3">
    <source>
        <dbReference type="Proteomes" id="UP000222542"/>
    </source>
</evidence>
<dbReference type="InterPro" id="IPR051304">
    <property type="entry name" value="SCF_F-box_domain"/>
</dbReference>
<dbReference type="Pfam" id="PF03478">
    <property type="entry name" value="Beta-prop_KIB1-4"/>
    <property type="match status" value="1"/>
</dbReference>
<dbReference type="Proteomes" id="UP000222542">
    <property type="component" value="Unassembled WGS sequence"/>
</dbReference>
<accession>A0A2G2Y976</accession>
<evidence type="ECO:0000313" key="2">
    <source>
        <dbReference type="EMBL" id="PHT66298.1"/>
    </source>
</evidence>
<dbReference type="GO" id="GO:0016567">
    <property type="term" value="P:protein ubiquitination"/>
    <property type="evidence" value="ECO:0000318"/>
    <property type="project" value="GO_Central"/>
</dbReference>
<proteinExistence type="predicted"/>
<dbReference type="PANTHER" id="PTHR47123">
    <property type="entry name" value="F-BOX PROTEIN SKIP23"/>
    <property type="match status" value="1"/>
</dbReference>
<comment type="caution">
    <text evidence="2">The sequence shown here is derived from an EMBL/GenBank/DDBJ whole genome shotgun (WGS) entry which is preliminary data.</text>
</comment>
<protein>
    <recommendedName>
        <fullName evidence="1">KIB1-4 beta-propeller domain-containing protein</fullName>
    </recommendedName>
</protein>
<reference evidence="2 3" key="1">
    <citation type="journal article" date="2014" name="Nat. Genet.">
        <title>Genome sequence of the hot pepper provides insights into the evolution of pungency in Capsicum species.</title>
        <authorList>
            <person name="Kim S."/>
            <person name="Park M."/>
            <person name="Yeom S.I."/>
            <person name="Kim Y.M."/>
            <person name="Lee J.M."/>
            <person name="Lee H.A."/>
            <person name="Seo E."/>
            <person name="Choi J."/>
            <person name="Cheong K."/>
            <person name="Kim K.T."/>
            <person name="Jung K."/>
            <person name="Lee G.W."/>
            <person name="Oh S.K."/>
            <person name="Bae C."/>
            <person name="Kim S.B."/>
            <person name="Lee H.Y."/>
            <person name="Kim S.Y."/>
            <person name="Kim M.S."/>
            <person name="Kang B.C."/>
            <person name="Jo Y.D."/>
            <person name="Yang H.B."/>
            <person name="Jeong H.J."/>
            <person name="Kang W.H."/>
            <person name="Kwon J.K."/>
            <person name="Shin C."/>
            <person name="Lim J.Y."/>
            <person name="Park J.H."/>
            <person name="Huh J.H."/>
            <person name="Kim J.S."/>
            <person name="Kim B.D."/>
            <person name="Cohen O."/>
            <person name="Paran I."/>
            <person name="Suh M.C."/>
            <person name="Lee S.B."/>
            <person name="Kim Y.K."/>
            <person name="Shin Y."/>
            <person name="Noh S.J."/>
            <person name="Park J."/>
            <person name="Seo Y.S."/>
            <person name="Kwon S.Y."/>
            <person name="Kim H.A."/>
            <person name="Park J.M."/>
            <person name="Kim H.J."/>
            <person name="Choi S.B."/>
            <person name="Bosland P.W."/>
            <person name="Reeves G."/>
            <person name="Jo S.H."/>
            <person name="Lee B.W."/>
            <person name="Cho H.T."/>
            <person name="Choi H.S."/>
            <person name="Lee M.S."/>
            <person name="Yu Y."/>
            <person name="Do Choi Y."/>
            <person name="Park B.S."/>
            <person name="van Deynze A."/>
            <person name="Ashrafi H."/>
            <person name="Hill T."/>
            <person name="Kim W.T."/>
            <person name="Pai H.S."/>
            <person name="Ahn H.K."/>
            <person name="Yeam I."/>
            <person name="Giovannoni J.J."/>
            <person name="Rose J.K."/>
            <person name="Sorensen I."/>
            <person name="Lee S.J."/>
            <person name="Kim R.W."/>
            <person name="Choi I.Y."/>
            <person name="Choi B.S."/>
            <person name="Lim J.S."/>
            <person name="Lee Y.H."/>
            <person name="Choi D."/>
        </authorList>
    </citation>
    <scope>NUCLEOTIDE SEQUENCE [LARGE SCALE GENOMIC DNA]</scope>
    <source>
        <strain evidence="3">cv. CM334</strain>
    </source>
</reference>
<dbReference type="Gramene" id="PHT66298">
    <property type="protein sequence ID" value="PHT66298"/>
    <property type="gene ID" value="T459_30723"/>
</dbReference>
<dbReference type="AlphaFoldDB" id="A0A2G2Y976"/>